<evidence type="ECO:0008006" key="14">
    <source>
        <dbReference type="Google" id="ProtNLM"/>
    </source>
</evidence>
<dbReference type="SUPFAM" id="SSF53098">
    <property type="entry name" value="Ribonuclease H-like"/>
    <property type="match status" value="1"/>
</dbReference>
<evidence type="ECO:0000256" key="5">
    <source>
        <dbReference type="ARBA" id="ARBA00022806"/>
    </source>
</evidence>
<keyword evidence="13" id="KW-1185">Reference proteome</keyword>
<dbReference type="Pfam" id="PF12705">
    <property type="entry name" value="PDDEXK_1"/>
    <property type="match status" value="1"/>
</dbReference>
<dbReference type="InterPro" id="IPR019993">
    <property type="entry name" value="RecB_nuclease_TM0106_put"/>
</dbReference>
<dbReference type="InterPro" id="IPR027417">
    <property type="entry name" value="P-loop_NTPase"/>
</dbReference>
<evidence type="ECO:0000259" key="9">
    <source>
        <dbReference type="Pfam" id="PF12705"/>
    </source>
</evidence>
<dbReference type="NCBIfam" id="TIGR03491">
    <property type="entry name" value="TM0106 family RecB-like putative nuclease"/>
    <property type="match status" value="1"/>
</dbReference>
<keyword evidence="1" id="KW-0540">Nuclease</keyword>
<protein>
    <recommendedName>
        <fullName evidence="14">AAA+ ATPase domain-containing protein</fullName>
    </recommendedName>
</protein>
<feature type="domain" description="DNA2/NAM7 helicase-like C-terminal" evidence="10">
    <location>
        <begin position="987"/>
        <end position="1158"/>
    </location>
</feature>
<evidence type="ECO:0000256" key="7">
    <source>
        <dbReference type="ARBA" id="ARBA00022840"/>
    </source>
</evidence>
<feature type="domain" description="PD-(D/E)XK endonuclease-like" evidence="9">
    <location>
        <begin position="116"/>
        <end position="259"/>
    </location>
</feature>
<dbReference type="Pfam" id="PF13604">
    <property type="entry name" value="AAA_30"/>
    <property type="match status" value="1"/>
</dbReference>
<keyword evidence="4" id="KW-0378">Hydrolase</keyword>
<evidence type="ECO:0000256" key="2">
    <source>
        <dbReference type="ARBA" id="ARBA00022741"/>
    </source>
</evidence>
<evidence type="ECO:0000256" key="8">
    <source>
        <dbReference type="ARBA" id="ARBA00023204"/>
    </source>
</evidence>
<keyword evidence="2" id="KW-0547">Nucleotide-binding</keyword>
<dbReference type="PANTHER" id="PTHR43788:SF8">
    <property type="entry name" value="DNA-BINDING PROTEIN SMUBP-2"/>
    <property type="match status" value="1"/>
</dbReference>
<comment type="caution">
    <text evidence="12">The sequence shown here is derived from an EMBL/GenBank/DDBJ whole genome shotgun (WGS) entry which is preliminary data.</text>
</comment>
<dbReference type="AlphaFoldDB" id="A0A2T1A2P3"/>
<dbReference type="InterPro" id="IPR012337">
    <property type="entry name" value="RNaseH-like_sf"/>
</dbReference>
<dbReference type="GO" id="GO:0005524">
    <property type="term" value="F:ATP binding"/>
    <property type="evidence" value="ECO:0007669"/>
    <property type="project" value="UniProtKB-KW"/>
</dbReference>
<keyword evidence="6" id="KW-0269">Exonuclease</keyword>
<evidence type="ECO:0000259" key="10">
    <source>
        <dbReference type="Pfam" id="PF13087"/>
    </source>
</evidence>
<dbReference type="InterPro" id="IPR050534">
    <property type="entry name" value="Coronavir_polyprotein_1ab"/>
</dbReference>
<evidence type="ECO:0000313" key="12">
    <source>
        <dbReference type="EMBL" id="PRZ42881.1"/>
    </source>
</evidence>
<reference evidence="12 13" key="1">
    <citation type="submission" date="2018-03" db="EMBL/GenBank/DDBJ databases">
        <title>Genomic Encyclopedia of Archaeal and Bacterial Type Strains, Phase II (KMG-II): from individual species to whole genera.</title>
        <authorList>
            <person name="Goeker M."/>
        </authorList>
    </citation>
    <scope>NUCLEOTIDE SEQUENCE [LARGE SCALE GENOMIC DNA]</scope>
    <source>
        <strain evidence="12 13">DSM 100065</strain>
    </source>
</reference>
<dbReference type="PANTHER" id="PTHR43788">
    <property type="entry name" value="DNA2/NAM7 HELICASE FAMILY MEMBER"/>
    <property type="match status" value="1"/>
</dbReference>
<dbReference type="InterPro" id="IPR041679">
    <property type="entry name" value="DNA2/NAM7-like_C"/>
</dbReference>
<organism evidence="12 13">
    <name type="scientific">Antricoccus suffuscus</name>
    <dbReference type="NCBI Taxonomy" id="1629062"/>
    <lineage>
        <taxon>Bacteria</taxon>
        <taxon>Bacillati</taxon>
        <taxon>Actinomycetota</taxon>
        <taxon>Actinomycetes</taxon>
        <taxon>Geodermatophilales</taxon>
        <taxon>Antricoccaceae</taxon>
        <taxon>Antricoccus</taxon>
    </lineage>
</organism>
<dbReference type="CDD" id="cd18808">
    <property type="entry name" value="SF1_C_Upf1"/>
    <property type="match status" value="1"/>
</dbReference>
<evidence type="ECO:0000256" key="4">
    <source>
        <dbReference type="ARBA" id="ARBA00022801"/>
    </source>
</evidence>
<keyword evidence="7" id="KW-0067">ATP-binding</keyword>
<dbReference type="InterPro" id="IPR047187">
    <property type="entry name" value="SF1_C_Upf1"/>
</dbReference>
<dbReference type="Pfam" id="PF13482">
    <property type="entry name" value="RNase_H_2"/>
    <property type="match status" value="1"/>
</dbReference>
<dbReference type="InterPro" id="IPR038726">
    <property type="entry name" value="PDDEXK_AddAB-type"/>
</dbReference>
<evidence type="ECO:0000259" key="11">
    <source>
        <dbReference type="Pfam" id="PF13482"/>
    </source>
</evidence>
<dbReference type="GO" id="GO:0043139">
    <property type="term" value="F:5'-3' DNA helicase activity"/>
    <property type="evidence" value="ECO:0007669"/>
    <property type="project" value="TreeGrafter"/>
</dbReference>
<name>A0A2T1A2P3_9ACTN</name>
<keyword evidence="5" id="KW-0347">Helicase</keyword>
<evidence type="ECO:0000256" key="6">
    <source>
        <dbReference type="ARBA" id="ARBA00022839"/>
    </source>
</evidence>
<dbReference type="GO" id="GO:0004527">
    <property type="term" value="F:exonuclease activity"/>
    <property type="evidence" value="ECO:0007669"/>
    <property type="project" value="UniProtKB-KW"/>
</dbReference>
<proteinExistence type="predicted"/>
<dbReference type="Proteomes" id="UP000237752">
    <property type="component" value="Unassembled WGS sequence"/>
</dbReference>
<evidence type="ECO:0000313" key="13">
    <source>
        <dbReference type="Proteomes" id="UP000237752"/>
    </source>
</evidence>
<keyword evidence="8" id="KW-0234">DNA repair</keyword>
<evidence type="ECO:0000256" key="3">
    <source>
        <dbReference type="ARBA" id="ARBA00022763"/>
    </source>
</evidence>
<gene>
    <name evidence="12" type="ORF">CLV47_104229</name>
</gene>
<accession>A0A2T1A2P3</accession>
<dbReference type="SUPFAM" id="SSF52540">
    <property type="entry name" value="P-loop containing nucleoside triphosphate hydrolases"/>
    <property type="match status" value="1"/>
</dbReference>
<dbReference type="GO" id="GO:0006281">
    <property type="term" value="P:DNA repair"/>
    <property type="evidence" value="ECO:0007669"/>
    <property type="project" value="UniProtKB-KW"/>
</dbReference>
<evidence type="ECO:0000256" key="1">
    <source>
        <dbReference type="ARBA" id="ARBA00022722"/>
    </source>
</evidence>
<dbReference type="InterPro" id="IPR038720">
    <property type="entry name" value="YprB_RNase_H-like_dom"/>
</dbReference>
<feature type="domain" description="YprB ribonuclease H-like" evidence="11">
    <location>
        <begin position="351"/>
        <end position="542"/>
    </location>
</feature>
<dbReference type="EMBL" id="PVUE01000004">
    <property type="protein sequence ID" value="PRZ42881.1"/>
    <property type="molecule type" value="Genomic_DNA"/>
</dbReference>
<dbReference type="Gene3D" id="3.40.50.300">
    <property type="entry name" value="P-loop containing nucleotide triphosphate hydrolases"/>
    <property type="match status" value="2"/>
</dbReference>
<dbReference type="CDD" id="cd17934">
    <property type="entry name" value="DEXXQc_Upf1-like"/>
    <property type="match status" value="1"/>
</dbReference>
<keyword evidence="3" id="KW-0227">DNA damage</keyword>
<dbReference type="Pfam" id="PF13087">
    <property type="entry name" value="AAA_12"/>
    <property type="match status" value="1"/>
</dbReference>
<sequence>MPAQSVNRTRRLSALLVTVKASKGDTLFLMDGTIVYSATDMAKSAECEFGLLRELDERLGWIAKVESTEDKFLARIADLGNAHEKRELDRLTSEYGVFDAATRRGVYLSVGRPKNRAQYEKARDKTLEVLREGADVVAQATFFDGRLAGFADFLRKQQDGSYAVWDTKLARHVKVNALLQLAAYADQLQQAGIAVAPEVHLLLGDQTQSSHELVDLLPVYRERRDKLQRLLDDHMAGGTAINWGDPAYAACGRCDRCEVEVEAHRDVVLVAGLRLSQRARLHAAGIVTIDDLAASDSAVEGIPGRTLDTLRAQAALQVRQSPPDGSTGEVVAEVYDETAIRALPEPDAGDIFFDFEGDPMWTDDGAHEWGLEYLFGVVEPSEDPKGTFVPFWAHNRAEEKQALLDFLDYVEKRRAIYPDMHIYHYAAYEKSALLRLAGRYGVGEDAVDQLLREGVLVDLYATVRQSVRVSQPSYSIKKLEPLYMGSDLREGVATASESILVYHEYIEAKDAGDAARAADLLHGIADYNEYDCLSTWRLRDWLLGELEASRGDTTYLPRVESDPAASMEENAALVAKFEPHTGELGARIPEQQAIAMVAASIDYHKRENKPYWWEYFDRLQSPPDEWLGKRDALVASDGQVSVEAPWVKEGRKAPYRVLRLAGSLEPGTAIVVGATVECIYEAIPAGMKLYEDALRGVGRSATVISLSVDSDGLDVVVIEEKLAAECAEYDELPMALFAKSFVPAAPLQTALKEFAESLVGGLPTLPKHPALDILRQRPPRTTGGHLAEVVDSDYVAAITDSVRRLDHSYLAVQGPPGTGKTYVAARVVKELVEAGWRIGVVGQSHAVVENVLDAAIEAGLDPDAVAKPARASDLEPHAWQVLDSKAIPDYIAGRGSDGFLLGGTAWTFTNANYVPRAALDLLVIDEAGQFALANTLAVSVSTERLLLLGDPQQLPQVSQGTHPEPVDQSALGWLAGGHQTLPKALGYFLERTWRMHSALCKPVSRLSYESNLRSQTDVTDARALDGVEPGLHVVRLGHRGNSVQSVEEAEVTVELIRSLVGRLWRSNDGTRPLESTDVLVVAPYNAQVALLRSTLASAGFDKTKVGTVDKFQGQEAPVVIVSMTASSRVDVPRGMEFLLSRNRTNVAISRGQWCAYVVRSEALTDYLPGTPTALAELGAFIGLGVG</sequence>